<dbReference type="RefSeq" id="WP_146662643.1">
    <property type="nucleotide sequence ID" value="NZ_CP019791.1"/>
</dbReference>
<dbReference type="InterPro" id="IPR051913">
    <property type="entry name" value="GH2_Domain-Containing"/>
</dbReference>
<dbReference type="InterPro" id="IPR013783">
    <property type="entry name" value="Ig-like_fold"/>
</dbReference>
<sequence>MKRNIYILIVPIVLLFCMADISLGWSLQEGRLMTRWAYEVDPQNTLPEYPRPQMVRNDWMNLNGVWEMQFGDEGDPVPAGQTLSGDILVPFPVESAISGVMHHNDRLWYRREFQVPSEWDDQRVLLHFGAVDWESGVYVNGNSVGVHKGGYDPFSFDVTPYLNSTGPQELIVRVFDPTDDGGYARGKQTLYPGGIMYTPCTGIWQTVWLEPVPQISIEELKLVPDIDRELLKVTGFVSQTVPGLTVEATAYDNGTVAGSVSGAANDELSLTMNNPKLWSPDNPFLYDLTVVLKQGDTVIDQVDSYFGMRKISVEEVDGTNRLMLNNEYVFQMGPLDQGYWPDGIYTAPTDDALRYDLEMTKAFGFNMTRKHIKVEPARWYYWADKLGLMVWQDMPSVNSYTGNPQPIDRAQFKTELQRMVQSYHNHPSIIMWVIFNEYQGMHDTKQLCEMVKSMDPSRLVNSNSGDNSNHDHTIGDVFDIHNYPPPAVPHSDIQATACGEYGGIGMAVTGHMYDENSSWGYGSNVQSGEELAARYDSYTQMLASFNTNDGLSAAVYTQITDVEIEVNGLMTYDRAVIKADPDLIKVSNKQYTRTYEDILPTSQQTPQSWRYTTSAPANDWYTTAFDDSGWNEGPGGFGTSMTPGAVVGTEWSTSDIWLRRNFEVGTLTAEDMEKLVWRIHHDEDVEVYINGVLAFSAAGYTTTYMPLQVSETAKSALIENGINTIAVHCHQTGGGQYIDVGMALETVVIPEDNCGAWGFSPADLNKDCSVDLEDMTIFAADWMECSMPDQVGCINHVNP</sequence>
<reference evidence="8" key="1">
    <citation type="submission" date="2017-02" db="EMBL/GenBank/DDBJ databases">
        <title>Comparative genomics and description of representatives of a novel lineage of planctomycetes thriving in anoxic sediments.</title>
        <authorList>
            <person name="Spring S."/>
            <person name="Bunk B."/>
            <person name="Sproer C."/>
        </authorList>
    </citation>
    <scope>NUCLEOTIDE SEQUENCE [LARGE SCALE GENOMIC DNA]</scope>
    <source>
        <strain evidence="8">ST-NAGAB-D1</strain>
    </source>
</reference>
<keyword evidence="8" id="KW-1185">Reference proteome</keyword>
<dbReference type="InterPro" id="IPR006104">
    <property type="entry name" value="Glyco_hydro_2_N"/>
</dbReference>
<dbReference type="InterPro" id="IPR006102">
    <property type="entry name" value="Ig-like_GH2"/>
</dbReference>
<dbReference type="PANTHER" id="PTHR42732">
    <property type="entry name" value="BETA-GALACTOSIDASE"/>
    <property type="match status" value="1"/>
</dbReference>
<gene>
    <name evidence="7" type="primary">ebgA</name>
    <name evidence="7" type="ORF">STSP2_02297</name>
</gene>
<dbReference type="InterPro" id="IPR036156">
    <property type="entry name" value="Beta-gal/glucu_dom_sf"/>
</dbReference>
<keyword evidence="2 7" id="KW-0378">Hydrolase</keyword>
<evidence type="ECO:0000256" key="1">
    <source>
        <dbReference type="ARBA" id="ARBA00007401"/>
    </source>
</evidence>
<feature type="domain" description="Glycoside hydrolase family 2 immunoglobulin-like beta-sandwich" evidence="4">
    <location>
        <begin position="262"/>
        <end position="309"/>
    </location>
</feature>
<dbReference type="GO" id="GO:0004565">
    <property type="term" value="F:beta-galactosidase activity"/>
    <property type="evidence" value="ECO:0007669"/>
    <property type="project" value="UniProtKB-EC"/>
</dbReference>
<dbReference type="STRING" id="1936003.STSP2_02297"/>
<comment type="similarity">
    <text evidence="1">Belongs to the glycosyl hydrolase 2 family.</text>
</comment>
<dbReference type="InterPro" id="IPR006103">
    <property type="entry name" value="Glyco_hydro_2_cat"/>
</dbReference>
<evidence type="ECO:0000256" key="2">
    <source>
        <dbReference type="ARBA" id="ARBA00022801"/>
    </source>
</evidence>
<name>A0A1U9NNB5_9BACT</name>
<dbReference type="AlphaFoldDB" id="A0A1U9NNB5"/>
<dbReference type="Pfam" id="PF02836">
    <property type="entry name" value="Glyco_hydro_2_C"/>
    <property type="match status" value="1"/>
</dbReference>
<feature type="domain" description="Glycoside hydrolase family 2 catalytic" evidence="5">
    <location>
        <begin position="351"/>
        <end position="468"/>
    </location>
</feature>
<keyword evidence="3 7" id="KW-0326">Glycosidase</keyword>
<feature type="domain" description="Glycosyl hydrolases family 2 sugar binding" evidence="6">
    <location>
        <begin position="89"/>
        <end position="187"/>
    </location>
</feature>
<dbReference type="InterPro" id="IPR008979">
    <property type="entry name" value="Galactose-bd-like_sf"/>
</dbReference>
<dbReference type="Pfam" id="PF02837">
    <property type="entry name" value="Glyco_hydro_2_N"/>
    <property type="match status" value="1"/>
</dbReference>
<dbReference type="Gene3D" id="3.20.20.80">
    <property type="entry name" value="Glycosidases"/>
    <property type="match status" value="1"/>
</dbReference>
<dbReference type="Proteomes" id="UP000189674">
    <property type="component" value="Chromosome"/>
</dbReference>
<dbReference type="Pfam" id="PF00703">
    <property type="entry name" value="Glyco_hydro_2"/>
    <property type="match status" value="1"/>
</dbReference>
<evidence type="ECO:0000259" key="4">
    <source>
        <dbReference type="Pfam" id="PF00703"/>
    </source>
</evidence>
<protein>
    <submittedName>
        <fullName evidence="7">Evolved beta-galactosidase subunit alpha</fullName>
        <ecNumber evidence="7">3.2.1.23</ecNumber>
    </submittedName>
</protein>
<organism evidence="7 8">
    <name type="scientific">Anaerohalosphaera lusitana</name>
    <dbReference type="NCBI Taxonomy" id="1936003"/>
    <lineage>
        <taxon>Bacteria</taxon>
        <taxon>Pseudomonadati</taxon>
        <taxon>Planctomycetota</taxon>
        <taxon>Phycisphaerae</taxon>
        <taxon>Sedimentisphaerales</taxon>
        <taxon>Anaerohalosphaeraceae</taxon>
        <taxon>Anaerohalosphaera</taxon>
    </lineage>
</organism>
<dbReference type="EMBL" id="CP019791">
    <property type="protein sequence ID" value="AQT69110.1"/>
    <property type="molecule type" value="Genomic_DNA"/>
</dbReference>
<dbReference type="SUPFAM" id="SSF49785">
    <property type="entry name" value="Galactose-binding domain-like"/>
    <property type="match status" value="2"/>
</dbReference>
<evidence type="ECO:0000256" key="3">
    <source>
        <dbReference type="ARBA" id="ARBA00023295"/>
    </source>
</evidence>
<dbReference type="EC" id="3.2.1.23" evidence="7"/>
<dbReference type="Gene3D" id="2.60.120.260">
    <property type="entry name" value="Galactose-binding domain-like"/>
    <property type="match status" value="2"/>
</dbReference>
<evidence type="ECO:0000313" key="8">
    <source>
        <dbReference type="Proteomes" id="UP000189674"/>
    </source>
</evidence>
<accession>A0A1U9NNB5</accession>
<evidence type="ECO:0000259" key="6">
    <source>
        <dbReference type="Pfam" id="PF02837"/>
    </source>
</evidence>
<dbReference type="SUPFAM" id="SSF49303">
    <property type="entry name" value="beta-Galactosidase/glucuronidase domain"/>
    <property type="match status" value="1"/>
</dbReference>
<dbReference type="PANTHER" id="PTHR42732:SF2">
    <property type="entry name" value="BETA-MANNOSIDASE"/>
    <property type="match status" value="1"/>
</dbReference>
<evidence type="ECO:0000259" key="5">
    <source>
        <dbReference type="Pfam" id="PF02836"/>
    </source>
</evidence>
<dbReference type="Gene3D" id="2.60.40.10">
    <property type="entry name" value="Immunoglobulins"/>
    <property type="match status" value="1"/>
</dbReference>
<evidence type="ECO:0000313" key="7">
    <source>
        <dbReference type="EMBL" id="AQT69110.1"/>
    </source>
</evidence>
<dbReference type="OrthoDB" id="9762066at2"/>
<dbReference type="GO" id="GO:0005975">
    <property type="term" value="P:carbohydrate metabolic process"/>
    <property type="evidence" value="ECO:0007669"/>
    <property type="project" value="InterPro"/>
</dbReference>
<dbReference type="InterPro" id="IPR017853">
    <property type="entry name" value="GH"/>
</dbReference>
<proteinExistence type="inferred from homology"/>
<dbReference type="KEGG" id="alus:STSP2_02297"/>
<dbReference type="SUPFAM" id="SSF51445">
    <property type="entry name" value="(Trans)glycosidases"/>
    <property type="match status" value="1"/>
</dbReference>